<feature type="compositionally biased region" description="Pro residues" evidence="1">
    <location>
        <begin position="1243"/>
        <end position="1263"/>
    </location>
</feature>
<feature type="compositionally biased region" description="Low complexity" evidence="1">
    <location>
        <begin position="437"/>
        <end position="447"/>
    </location>
</feature>
<evidence type="ECO:0000256" key="1">
    <source>
        <dbReference type="SAM" id="MobiDB-lite"/>
    </source>
</evidence>
<dbReference type="RefSeq" id="WP_134117153.1">
    <property type="nucleotide sequence ID" value="NZ_SODF01000001.1"/>
</dbReference>
<feature type="compositionally biased region" description="Basic and acidic residues" evidence="1">
    <location>
        <begin position="288"/>
        <end position="314"/>
    </location>
</feature>
<feature type="compositionally biased region" description="Pro residues" evidence="1">
    <location>
        <begin position="588"/>
        <end position="603"/>
    </location>
</feature>
<dbReference type="Proteomes" id="UP000295447">
    <property type="component" value="Unassembled WGS sequence"/>
</dbReference>
<feature type="compositionally biased region" description="Basic and acidic residues" evidence="1">
    <location>
        <begin position="343"/>
        <end position="353"/>
    </location>
</feature>
<feature type="compositionally biased region" description="Basic and acidic residues" evidence="1">
    <location>
        <begin position="743"/>
        <end position="753"/>
    </location>
</feature>
<feature type="region of interest" description="Disordered" evidence="1">
    <location>
        <begin position="236"/>
        <end position="1340"/>
    </location>
</feature>
<feature type="compositionally biased region" description="Polar residues" evidence="1">
    <location>
        <begin position="801"/>
        <end position="812"/>
    </location>
</feature>
<accession>A0A4R7ZYR9</accession>
<feature type="compositionally biased region" description="Basic and acidic residues" evidence="1">
    <location>
        <begin position="1040"/>
        <end position="1078"/>
    </location>
</feature>
<evidence type="ECO:0000313" key="3">
    <source>
        <dbReference type="Proteomes" id="UP000295447"/>
    </source>
</evidence>
<reference evidence="2 3" key="1">
    <citation type="submission" date="2019-03" db="EMBL/GenBank/DDBJ databases">
        <title>Genomic Encyclopedia of Type Strains, Phase III (KMG-III): the genomes of soil and plant-associated and newly described type strains.</title>
        <authorList>
            <person name="Whitman W."/>
        </authorList>
    </citation>
    <scope>NUCLEOTIDE SEQUENCE [LARGE SCALE GENOMIC DNA]</scope>
    <source>
        <strain evidence="2 3">VKM Ac-2570</strain>
    </source>
</reference>
<proteinExistence type="predicted"/>
<comment type="caution">
    <text evidence="2">The sequence shown here is derived from an EMBL/GenBank/DDBJ whole genome shotgun (WGS) entry which is preliminary data.</text>
</comment>
<feature type="compositionally biased region" description="Polar residues" evidence="1">
    <location>
        <begin position="456"/>
        <end position="469"/>
    </location>
</feature>
<feature type="compositionally biased region" description="Pro residues" evidence="1">
    <location>
        <begin position="1121"/>
        <end position="1221"/>
    </location>
</feature>
<sequence>MPLVDLDEPDELRARWAALAAVAHATGFDRRWYADDDGYHHQDETASVLRMTRLTDGRVVLWGFHTQYSATAGADLLAGSPDWIGQPEVRQRQAAGELGFVYGAFNGTWARASYPGDPWQPVDDGFEPIGGWIRSDEAAADEMIEWVAEWADYLGGLDELRPYGVELIRTAFSGITADALGAFFAPFGIDPRSPVQPDLPAGVAAGEDFSRNFAVPASFPDDPDTAEVSVVEDVVIGAPDSRPSGDEESYVVPPGISPFTGQPIDDPPRAVVGYDDPATGHDSAGHSVSRDSAGRDAGGRDAGGRDAAGRDAAGRDAAGSDGAGSGAAGRDGAGYGAAASDGAGRDGAGRDAADDYGVTGKKQGWLRRRRHDAVPEDHAPSTYPAGPAPGTYVPDDVDGSGLPTPPVSYDPILPSAEPPRVGGGRYEGDDFYNSLFADAPAAAAPAPDEQDWETAEQPNWSTQEPTSEYNPFAEDTAPNAAPEWTGPAWINGQWVEDPTTQPAPNATHPGTPVHPDQPDATAHPANPDATLGSARPGATPGSAQPDATLGSAHPGATQPGRTARPAQPGADSHPGLFSQSAPALQQPTAPPTDTPPADSPFAPPESADDVTPARPYAPPADLEDDDAPTAEIDAVLDPSANEVLDLSANEEEEPASFTGPSPFAPAAHSEPTPRQPEYADPAGPQHPTSQAHYADHPSTRDPQTQHPTAQPSTNRPTPEHQPTDHRATTARASDHPTSGAPTTDRRTTERQPLDPRATTHWASEDPYLQASGQHTPPAQPSQYPAAPQSADQHTADEQSLDQRSTDPQSADWDSTHRQTTDEDPTGPHSPLWDAENRPAAAQHPTDRQSAERHTGSQQQSEYGRTKTQPSRRQAGDWQATDEDPTGPQSPAWESGNRQSADRQPIDRQPTVRQATDEDPTGPQSSLWGSENRQAAPQQPTGRQSAERHGASHESAVYAEADQPGVYAEADQPGVYAEADQPGVYAEADHPAVRDDAASGDALGRREWAGDQFDPETRGPDQLSADVDADDQTAEIPAVVDEPRAAEASDVRSASRETLGREVDGAGAEVDRRASRFDAVDDDEDEIFGRRAHEVEAQVEPDPWRQPHPESRPGAASVSLPGPGPSPDPFPGPGPSPSPEPFPGPGPSPEPFPGPGPSPDPFPNPGPRPEPSPGPGPNPDPFPGPGPNPEPYPGPGPNPEPMPGPGPSPEPFPGPEPTPVPDPEPEPFPEPEPQPVPDPDREPWPQPHPDPEQIPPPEPEPNPNPELGREPELPTWPESAPEEAQVARLEGSWDMYANGSAPSANDTNSSPTGGVSSTTAANGLAPNGLTSNGTRADGLPANGNGVNGLAANGTAANGLAVNGTAGSGLGSDRLAPNGTAANGLGLNGAAGVGADARDGFVADPEDEEPTGFVPVVGDDEPTGTMEAVGFGELAVAPDDDAASQVGAQTAAVERMSIPGLGLVGGGGPRVVPQPGSIEEAMRTELERPRPRPQESDAVLALRAWCRARTAIVPSGFTIQVQVLDPGAPSYRFDLEPPEVDDPEYASDKLSGLLGDLWSTEQQSDLGGWLFARIDAAGRTLRIDRWYDQVPDWWDNPIEPRLDVNGLVRRLYSRGPQWQPSYLEKLYTSAR</sequence>
<feature type="compositionally biased region" description="Polar residues" evidence="1">
    <location>
        <begin position="855"/>
        <end position="871"/>
    </location>
</feature>
<feature type="compositionally biased region" description="Polar residues" evidence="1">
    <location>
        <begin position="921"/>
        <end position="943"/>
    </location>
</feature>
<keyword evidence="3" id="KW-1185">Reference proteome</keyword>
<feature type="region of interest" description="Disordered" evidence="1">
    <location>
        <begin position="1395"/>
        <end position="1420"/>
    </location>
</feature>
<dbReference type="EMBL" id="SODF01000001">
    <property type="protein sequence ID" value="TDW22936.1"/>
    <property type="molecule type" value="Genomic_DNA"/>
</dbReference>
<feature type="compositionally biased region" description="Gly residues" evidence="1">
    <location>
        <begin position="321"/>
        <end position="335"/>
    </location>
</feature>
<name>A0A4R7ZYR9_9ACTN</name>
<feature type="compositionally biased region" description="Basic and acidic residues" evidence="1">
    <location>
        <begin position="986"/>
        <end position="1018"/>
    </location>
</feature>
<protein>
    <submittedName>
        <fullName evidence="2">Uncharacterized protein</fullName>
    </submittedName>
</protein>
<evidence type="ECO:0000313" key="2">
    <source>
        <dbReference type="EMBL" id="TDW22936.1"/>
    </source>
</evidence>
<dbReference type="OrthoDB" id="4507101at2"/>
<feature type="compositionally biased region" description="Basic and acidic residues" evidence="1">
    <location>
        <begin position="717"/>
        <end position="727"/>
    </location>
</feature>
<organism evidence="2 3">
    <name type="scientific">Kribbella kalugense</name>
    <dbReference type="NCBI Taxonomy" id="2512221"/>
    <lineage>
        <taxon>Bacteria</taxon>
        <taxon>Bacillati</taxon>
        <taxon>Actinomycetota</taxon>
        <taxon>Actinomycetes</taxon>
        <taxon>Propionibacteriales</taxon>
        <taxon>Kribbellaceae</taxon>
        <taxon>Kribbella</taxon>
    </lineage>
</organism>
<gene>
    <name evidence="2" type="ORF">EV650_1784</name>
</gene>
<feature type="compositionally biased region" description="Low complexity" evidence="1">
    <location>
        <begin position="780"/>
        <end position="792"/>
    </location>
</feature>
<feature type="compositionally biased region" description="Basic and acidic residues" evidence="1">
    <location>
        <begin position="844"/>
        <end position="854"/>
    </location>
</feature>
<feature type="compositionally biased region" description="Low complexity" evidence="1">
    <location>
        <begin position="578"/>
        <end position="587"/>
    </location>
</feature>
<feature type="compositionally biased region" description="Polar residues" evidence="1">
    <location>
        <begin position="700"/>
        <end position="716"/>
    </location>
</feature>
<feature type="compositionally biased region" description="Basic and acidic residues" evidence="1">
    <location>
        <begin position="1086"/>
        <end position="1110"/>
    </location>
</feature>
<feature type="compositionally biased region" description="Polar residues" evidence="1">
    <location>
        <begin position="1299"/>
        <end position="1320"/>
    </location>
</feature>